<comment type="cofactor">
    <cofactor evidence="1">
        <name>Mn(2+)</name>
        <dbReference type="ChEBI" id="CHEBI:29035"/>
    </cofactor>
</comment>
<feature type="binding site" evidence="14">
    <location>
        <begin position="185"/>
        <end position="186"/>
    </location>
    <ligand>
        <name>ATP</name>
        <dbReference type="ChEBI" id="CHEBI:30616"/>
    </ligand>
</feature>
<evidence type="ECO:0000313" key="18">
    <source>
        <dbReference type="EMBL" id="ADO76862.1"/>
    </source>
</evidence>
<comment type="pathway">
    <text evidence="12">Cell wall biogenesis; peptidoglycan biosynthesis.</text>
</comment>
<dbReference type="PROSITE" id="PS50975">
    <property type="entry name" value="ATP_GRASP"/>
    <property type="match status" value="1"/>
</dbReference>
<dbReference type="Gene3D" id="3.30.1490.20">
    <property type="entry name" value="ATP-grasp fold, A domain"/>
    <property type="match status" value="1"/>
</dbReference>
<dbReference type="NCBIfam" id="TIGR01205">
    <property type="entry name" value="D_ala_D_alaTIGR"/>
    <property type="match status" value="1"/>
</dbReference>
<evidence type="ECO:0000256" key="6">
    <source>
        <dbReference type="ARBA" id="ARBA00022840"/>
    </source>
</evidence>
<keyword evidence="10 15" id="KW-0464">Manganese</keyword>
<organism evidence="18 19">
    <name type="scientific">Halanaerobium praevalens (strain ATCC 33744 / DSM 2228 / GSL)</name>
    <dbReference type="NCBI Taxonomy" id="572479"/>
    <lineage>
        <taxon>Bacteria</taxon>
        <taxon>Bacillati</taxon>
        <taxon>Bacillota</taxon>
        <taxon>Clostridia</taxon>
        <taxon>Halanaerobiales</taxon>
        <taxon>Halanaerobiaceae</taxon>
        <taxon>Halanaerobium</taxon>
    </lineage>
</organism>
<dbReference type="EMBL" id="CP002175">
    <property type="protein sequence ID" value="ADO76862.1"/>
    <property type="molecule type" value="Genomic_DNA"/>
</dbReference>
<keyword evidence="11 12" id="KW-0961">Cell wall biogenesis/degradation</keyword>
<feature type="binding site" evidence="15">
    <location>
        <position position="310"/>
    </location>
    <ligand>
        <name>Mg(2+)</name>
        <dbReference type="ChEBI" id="CHEBI:18420"/>
        <label>2</label>
    </ligand>
</feature>
<keyword evidence="12" id="KW-0963">Cytoplasm</keyword>
<feature type="active site" evidence="13">
    <location>
        <position position="18"/>
    </location>
</feature>
<dbReference type="GO" id="GO:0046872">
    <property type="term" value="F:metal ion binding"/>
    <property type="evidence" value="ECO:0007669"/>
    <property type="project" value="UniProtKB-KW"/>
</dbReference>
<feature type="binding site" evidence="14">
    <location>
        <position position="131"/>
    </location>
    <ligand>
        <name>ATP</name>
        <dbReference type="ChEBI" id="CHEBI:30616"/>
    </ligand>
</feature>
<dbReference type="GO" id="GO:0008716">
    <property type="term" value="F:D-alanine-D-alanine ligase activity"/>
    <property type="evidence" value="ECO:0007669"/>
    <property type="project" value="UniProtKB-UniRule"/>
</dbReference>
<dbReference type="PATRIC" id="fig|572479.3.peg.715"/>
<feature type="binding site" evidence="15">
    <location>
        <position position="310"/>
    </location>
    <ligand>
        <name>Mg(2+)</name>
        <dbReference type="ChEBI" id="CHEBI:18420"/>
        <label>1</label>
    </ligand>
</feature>
<dbReference type="InterPro" id="IPR011127">
    <property type="entry name" value="Dala_Dala_lig_N"/>
</dbReference>
<keyword evidence="6 16" id="KW-0067">ATP-binding</keyword>
<feature type="domain" description="ATP-grasp" evidence="17">
    <location>
        <begin position="135"/>
        <end position="343"/>
    </location>
</feature>
<evidence type="ECO:0000256" key="16">
    <source>
        <dbReference type="PROSITE-ProRule" id="PRU00409"/>
    </source>
</evidence>
<dbReference type="Pfam" id="PF07478">
    <property type="entry name" value="Dala_Dala_lig_C"/>
    <property type="match status" value="1"/>
</dbReference>
<evidence type="ECO:0000256" key="11">
    <source>
        <dbReference type="ARBA" id="ARBA00023316"/>
    </source>
</evidence>
<comment type="similarity">
    <text evidence="2 12">Belongs to the D-alanine--D-alanine ligase family.</text>
</comment>
<dbReference type="PROSITE" id="PS00843">
    <property type="entry name" value="DALA_DALA_LIGASE_1"/>
    <property type="match status" value="1"/>
</dbReference>
<dbReference type="SUPFAM" id="SSF56059">
    <property type="entry name" value="Glutathione synthetase ATP-binding domain-like"/>
    <property type="match status" value="1"/>
</dbReference>
<dbReference type="InterPro" id="IPR000291">
    <property type="entry name" value="D-Ala_lig_Van_CS"/>
</dbReference>
<feature type="binding site" evidence="14">
    <location>
        <begin position="215"/>
        <end position="222"/>
    </location>
    <ligand>
        <name>ATP</name>
        <dbReference type="ChEBI" id="CHEBI:30616"/>
    </ligand>
</feature>
<comment type="function">
    <text evidence="12">Cell wall formation.</text>
</comment>
<evidence type="ECO:0000256" key="13">
    <source>
        <dbReference type="PIRSR" id="PIRSR039102-1"/>
    </source>
</evidence>
<comment type="subcellular location">
    <subcellularLocation>
        <location evidence="12">Cytoplasm</location>
    </subcellularLocation>
</comment>
<dbReference type="KEGG" id="hpk:Hprae_0708"/>
<dbReference type="Gene3D" id="3.30.470.20">
    <property type="entry name" value="ATP-grasp fold, B domain"/>
    <property type="match status" value="1"/>
</dbReference>
<dbReference type="FunFam" id="3.30.470.20:FF:000008">
    <property type="entry name" value="D-alanine--D-alanine ligase"/>
    <property type="match status" value="1"/>
</dbReference>
<comment type="cofactor">
    <cofactor evidence="15">
        <name>Mg(2+)</name>
        <dbReference type="ChEBI" id="CHEBI:18420"/>
    </cofactor>
    <cofactor evidence="15">
        <name>Mn(2+)</name>
        <dbReference type="ChEBI" id="CHEBI:29035"/>
    </cofactor>
    <text evidence="15">Binds 2 magnesium or manganese ions per subunit.</text>
</comment>
<dbReference type="GO" id="GO:0071555">
    <property type="term" value="P:cell wall organization"/>
    <property type="evidence" value="ECO:0007669"/>
    <property type="project" value="UniProtKB-KW"/>
</dbReference>
<dbReference type="STRING" id="572479.Hprae_0708"/>
<keyword evidence="9 12" id="KW-0573">Peptidoglycan synthesis</keyword>
<keyword evidence="4 15" id="KW-0479">Metal-binding</keyword>
<keyword evidence="5 14" id="KW-0547">Nucleotide-binding</keyword>
<dbReference type="HOGENOM" id="CLU_039268_0_0_9"/>
<name>E3DQG6_HALPG</name>
<dbReference type="NCBIfam" id="NF002528">
    <property type="entry name" value="PRK01966.1-4"/>
    <property type="match status" value="1"/>
</dbReference>
<dbReference type="InterPro" id="IPR016185">
    <property type="entry name" value="PreATP-grasp_dom_sf"/>
</dbReference>
<dbReference type="eggNOG" id="COG1181">
    <property type="taxonomic scope" value="Bacteria"/>
</dbReference>
<feature type="binding site" evidence="15">
    <location>
        <position position="296"/>
    </location>
    <ligand>
        <name>Mg(2+)</name>
        <dbReference type="ChEBI" id="CHEBI:18420"/>
        <label>1</label>
    </ligand>
</feature>
<protein>
    <recommendedName>
        <fullName evidence="12">D-alanine--D-alanine ligase</fullName>
        <ecNumber evidence="12">6.3.2.4</ecNumber>
    </recommendedName>
    <alternativeName>
        <fullName evidence="12">D-Ala-D-Ala ligase</fullName>
    </alternativeName>
    <alternativeName>
        <fullName evidence="12">D-alanylalanine synthetase</fullName>
    </alternativeName>
</protein>
<evidence type="ECO:0000256" key="8">
    <source>
        <dbReference type="ARBA" id="ARBA00022960"/>
    </source>
</evidence>
<dbReference type="UniPathway" id="UPA00219"/>
<dbReference type="Gene3D" id="3.40.50.20">
    <property type="match status" value="1"/>
</dbReference>
<dbReference type="OrthoDB" id="9813261at2"/>
<feature type="active site" evidence="13">
    <location>
        <position position="321"/>
    </location>
</feature>
<evidence type="ECO:0000256" key="4">
    <source>
        <dbReference type="ARBA" id="ARBA00022723"/>
    </source>
</evidence>
<dbReference type="PANTHER" id="PTHR23132">
    <property type="entry name" value="D-ALANINE--D-ALANINE LIGASE"/>
    <property type="match status" value="1"/>
</dbReference>
<dbReference type="Proteomes" id="UP000006866">
    <property type="component" value="Chromosome"/>
</dbReference>
<evidence type="ECO:0000256" key="9">
    <source>
        <dbReference type="ARBA" id="ARBA00022984"/>
    </source>
</evidence>
<keyword evidence="19" id="KW-1185">Reference proteome</keyword>
<proteinExistence type="inferred from homology"/>
<dbReference type="Pfam" id="PF01820">
    <property type="entry name" value="Dala_Dala_lig_N"/>
    <property type="match status" value="1"/>
</dbReference>
<dbReference type="AlphaFoldDB" id="E3DQG6"/>
<dbReference type="GO" id="GO:0009252">
    <property type="term" value="P:peptidoglycan biosynthetic process"/>
    <property type="evidence" value="ECO:0007669"/>
    <property type="project" value="UniProtKB-UniRule"/>
</dbReference>
<dbReference type="InterPro" id="IPR011095">
    <property type="entry name" value="Dala_Dala_lig_C"/>
</dbReference>
<feature type="binding site" evidence="14">
    <location>
        <begin position="177"/>
        <end position="179"/>
    </location>
    <ligand>
        <name>ATP</name>
        <dbReference type="ChEBI" id="CHEBI:30616"/>
    </ligand>
</feature>
<evidence type="ECO:0000256" key="15">
    <source>
        <dbReference type="PIRSR" id="PIRSR039102-3"/>
    </source>
</evidence>
<dbReference type="SUPFAM" id="SSF52440">
    <property type="entry name" value="PreATP-grasp domain"/>
    <property type="match status" value="1"/>
</dbReference>
<accession>E3DQG6</accession>
<feature type="binding site" evidence="15">
    <location>
        <position position="312"/>
    </location>
    <ligand>
        <name>Mg(2+)</name>
        <dbReference type="ChEBI" id="CHEBI:18420"/>
        <label>2</label>
    </ligand>
</feature>
<feature type="binding site" evidence="14">
    <location>
        <begin position="309"/>
        <end position="310"/>
    </location>
    <ligand>
        <name>ATP</name>
        <dbReference type="ChEBI" id="CHEBI:30616"/>
    </ligand>
</feature>
<dbReference type="InterPro" id="IPR013815">
    <property type="entry name" value="ATP_grasp_subdomain_1"/>
</dbReference>
<dbReference type="PANTHER" id="PTHR23132:SF25">
    <property type="entry name" value="D-ALANINE--D-ALANINE LIGASE A"/>
    <property type="match status" value="1"/>
</dbReference>
<keyword evidence="8 12" id="KW-0133">Cell shape</keyword>
<evidence type="ECO:0000256" key="1">
    <source>
        <dbReference type="ARBA" id="ARBA00001936"/>
    </source>
</evidence>
<evidence type="ECO:0000256" key="3">
    <source>
        <dbReference type="ARBA" id="ARBA00022598"/>
    </source>
</evidence>
<evidence type="ECO:0000256" key="5">
    <source>
        <dbReference type="ARBA" id="ARBA00022741"/>
    </source>
</evidence>
<evidence type="ECO:0000256" key="14">
    <source>
        <dbReference type="PIRSR" id="PIRSR039102-2"/>
    </source>
</evidence>
<feature type="active site" evidence="13">
    <location>
        <position position="185"/>
    </location>
</feature>
<dbReference type="PROSITE" id="PS00844">
    <property type="entry name" value="DALA_DALA_LIGASE_2"/>
    <property type="match status" value="1"/>
</dbReference>
<dbReference type="InterPro" id="IPR011761">
    <property type="entry name" value="ATP-grasp"/>
</dbReference>
<gene>
    <name evidence="12" type="primary">ddl</name>
    <name evidence="18" type="ordered locus">Hprae_0708</name>
</gene>
<evidence type="ECO:0000256" key="10">
    <source>
        <dbReference type="ARBA" id="ARBA00023211"/>
    </source>
</evidence>
<evidence type="ECO:0000256" key="12">
    <source>
        <dbReference type="HAMAP-Rule" id="MF_00047"/>
    </source>
</evidence>
<sequence>MLNSKIKIALFFGGRSAEHEISLLSARSIYTAFDKKKYDIFPVAIDKKGFFINLEKSKKILLSDKKQVPASANKSILTKELLEFLELKVDLVFPVLHGPFGEDGKIQGFLETLDINYIGCDLSSSAVGMDKAFMKQIFAYNNIPQAEFEIFNKSDLEKKSKKEVFASFSAKFGIPFFVKPANMGSSIGINQVKDFKSFVKALAEGFKYDLKLIIEENIAARELESAVLATNTGIKVSTAGEIISENDFYDYQAKYEDQKTKLIIPAPVSPTTAAKIKEISINAFQAIGALGLSRLDFFVDEEKEVILVNEINTMPGFTKFSMYPLLFKDMGISFSEILDSLVKISLKRDD</sequence>
<dbReference type="HAMAP" id="MF_00047">
    <property type="entry name" value="Dala_Dala_lig"/>
    <property type="match status" value="1"/>
</dbReference>
<reference evidence="19" key="1">
    <citation type="submission" date="2010-10" db="EMBL/GenBank/DDBJ databases">
        <title>The complete genome of Halanaerobium praevalens DSM 2228.</title>
        <authorList>
            <consortium name="US DOE Joint Genome Institute (JGI-PGF)"/>
            <person name="Lucas S."/>
            <person name="Copeland A."/>
            <person name="Lapidus A."/>
            <person name="Glavina del Rio T."/>
            <person name="Dalin E."/>
            <person name="Tice H."/>
            <person name="Bruce D."/>
            <person name="Goodwin L."/>
            <person name="Pitluck S."/>
            <person name="Kyrpides N."/>
            <person name="Mavromatis K."/>
            <person name="Ivanova N."/>
            <person name="Ovchinnikova G."/>
            <person name="Chertkov O."/>
            <person name="Detter J.C."/>
            <person name="Han C."/>
            <person name="Larimer F."/>
            <person name="Land M."/>
            <person name="Hauser L."/>
            <person name="Markowitz V."/>
            <person name="Cheng J.-F."/>
            <person name="Hugenholtz P."/>
            <person name="Woyke T."/>
            <person name="Wu D."/>
            <person name="Tindall B."/>
            <person name="Pomrenke H.G."/>
            <person name="Brambilla E."/>
            <person name="Klenk H.-P."/>
            <person name="Eisen J.A."/>
        </authorList>
    </citation>
    <scope>NUCLEOTIDE SEQUENCE [LARGE SCALE GENOMIC DNA]</scope>
    <source>
        <strain evidence="19">ATCC 33744 / DSM 2228 / GSL</strain>
    </source>
</reference>
<dbReference type="PIRSF" id="PIRSF039102">
    <property type="entry name" value="Ddl/VanB"/>
    <property type="match status" value="1"/>
</dbReference>
<evidence type="ECO:0000259" key="17">
    <source>
        <dbReference type="PROSITE" id="PS50975"/>
    </source>
</evidence>
<dbReference type="GO" id="GO:0005524">
    <property type="term" value="F:ATP binding"/>
    <property type="evidence" value="ECO:0007669"/>
    <property type="project" value="UniProtKB-UniRule"/>
</dbReference>
<keyword evidence="7 15" id="KW-0460">Magnesium</keyword>
<dbReference type="RefSeq" id="WP_014552895.1">
    <property type="nucleotide sequence ID" value="NC_017455.1"/>
</dbReference>
<reference evidence="18 19" key="2">
    <citation type="journal article" date="2011" name="Stand. Genomic Sci.">
        <title>Complete genome sequence of the extremely halophilic Halanaerobium praevalens type strain (GSL).</title>
        <authorList>
            <person name="Ivanova N."/>
            <person name="Sikorski J."/>
            <person name="Chertkov O."/>
            <person name="Nolan M."/>
            <person name="Lucas S."/>
            <person name="Hammon N."/>
            <person name="Deshpande S."/>
            <person name="Cheng J.F."/>
            <person name="Tapia R."/>
            <person name="Han C."/>
            <person name="Goodwin L."/>
            <person name="Pitluck S."/>
            <person name="Huntemann M."/>
            <person name="Liolios K."/>
            <person name="Pagani I."/>
            <person name="Mavromatis K."/>
            <person name="Ovchinikova G."/>
            <person name="Pati A."/>
            <person name="Chen A."/>
            <person name="Palaniappan K."/>
            <person name="Land M."/>
            <person name="Hauser L."/>
            <person name="Brambilla E.M."/>
            <person name="Kannan K.P."/>
            <person name="Rohde M."/>
            <person name="Tindall B.J."/>
            <person name="Goker M."/>
            <person name="Detter J.C."/>
            <person name="Woyke T."/>
            <person name="Bristow J."/>
            <person name="Eisen J.A."/>
            <person name="Markowitz V."/>
            <person name="Hugenholtz P."/>
            <person name="Kyrpides N.C."/>
            <person name="Klenk H.P."/>
            <person name="Lapidus A."/>
        </authorList>
    </citation>
    <scope>NUCLEOTIDE SEQUENCE [LARGE SCALE GENOMIC DNA]</scope>
    <source>
        <strain evidence="19">ATCC 33744 / DSM 2228 / GSL</strain>
    </source>
</reference>
<comment type="catalytic activity">
    <reaction evidence="12">
        <text>2 D-alanine + ATP = D-alanyl-D-alanine + ADP + phosphate + H(+)</text>
        <dbReference type="Rhea" id="RHEA:11224"/>
        <dbReference type="ChEBI" id="CHEBI:15378"/>
        <dbReference type="ChEBI" id="CHEBI:30616"/>
        <dbReference type="ChEBI" id="CHEBI:43474"/>
        <dbReference type="ChEBI" id="CHEBI:57416"/>
        <dbReference type="ChEBI" id="CHEBI:57822"/>
        <dbReference type="ChEBI" id="CHEBI:456216"/>
        <dbReference type="EC" id="6.3.2.4"/>
    </reaction>
</comment>
<dbReference type="InterPro" id="IPR005905">
    <property type="entry name" value="D_ala_D_ala"/>
</dbReference>
<keyword evidence="3 12" id="KW-0436">Ligase</keyword>
<evidence type="ECO:0000256" key="2">
    <source>
        <dbReference type="ARBA" id="ARBA00010871"/>
    </source>
</evidence>
<dbReference type="GO" id="GO:0005829">
    <property type="term" value="C:cytosol"/>
    <property type="evidence" value="ECO:0007669"/>
    <property type="project" value="TreeGrafter"/>
</dbReference>
<dbReference type="EC" id="6.3.2.4" evidence="12"/>
<evidence type="ECO:0000256" key="7">
    <source>
        <dbReference type="ARBA" id="ARBA00022842"/>
    </source>
</evidence>
<dbReference type="GO" id="GO:0008360">
    <property type="term" value="P:regulation of cell shape"/>
    <property type="evidence" value="ECO:0007669"/>
    <property type="project" value="UniProtKB-KW"/>
</dbReference>
<evidence type="ECO:0000313" key="19">
    <source>
        <dbReference type="Proteomes" id="UP000006866"/>
    </source>
</evidence>